<dbReference type="AlphaFoldDB" id="X0ZTA8"/>
<name>X0ZTA8_9ZZZZ</name>
<sequence>MGTRITPDDPVACNPCSFFGVPAKTPCKIYAYFWEIVGCPESKIPPNMHLFTLFQDDVNPCMYRNVSDSFGWDVQLQLVGGPVRAVIHLWDNLGDCYFWDSLNGVVAEHDIFSNEILECVEGSLGLEGNAFVLWLEAAVSSILNLESGSLSAAGLL</sequence>
<evidence type="ECO:0000313" key="1">
    <source>
        <dbReference type="EMBL" id="GAG72524.1"/>
    </source>
</evidence>
<reference evidence="1" key="1">
    <citation type="journal article" date="2014" name="Front. Microbiol.">
        <title>High frequency of phylogenetically diverse reductive dehalogenase-homologous genes in deep subseafloor sedimentary metagenomes.</title>
        <authorList>
            <person name="Kawai M."/>
            <person name="Futagami T."/>
            <person name="Toyoda A."/>
            <person name="Takaki Y."/>
            <person name="Nishi S."/>
            <person name="Hori S."/>
            <person name="Arai W."/>
            <person name="Tsubouchi T."/>
            <person name="Morono Y."/>
            <person name="Uchiyama I."/>
            <person name="Ito T."/>
            <person name="Fujiyama A."/>
            <person name="Inagaki F."/>
            <person name="Takami H."/>
        </authorList>
    </citation>
    <scope>NUCLEOTIDE SEQUENCE</scope>
    <source>
        <strain evidence="1">Expedition CK06-06</strain>
    </source>
</reference>
<organism evidence="1">
    <name type="scientific">marine sediment metagenome</name>
    <dbReference type="NCBI Taxonomy" id="412755"/>
    <lineage>
        <taxon>unclassified sequences</taxon>
        <taxon>metagenomes</taxon>
        <taxon>ecological metagenomes</taxon>
    </lineage>
</organism>
<protein>
    <submittedName>
        <fullName evidence="1">Uncharacterized protein</fullName>
    </submittedName>
</protein>
<gene>
    <name evidence="1" type="ORF">S01H4_08940</name>
</gene>
<dbReference type="EMBL" id="BART01003150">
    <property type="protein sequence ID" value="GAG72524.1"/>
    <property type="molecule type" value="Genomic_DNA"/>
</dbReference>
<proteinExistence type="predicted"/>
<comment type="caution">
    <text evidence="1">The sequence shown here is derived from an EMBL/GenBank/DDBJ whole genome shotgun (WGS) entry which is preliminary data.</text>
</comment>
<accession>X0ZTA8</accession>